<accession>A0AAW1HPP0</accession>
<evidence type="ECO:0000256" key="1">
    <source>
        <dbReference type="SAM" id="MobiDB-lite"/>
    </source>
</evidence>
<sequence>MNYYSPLTHGINPHIIYSNLQQPKPYNYYPIVKYPPYYFPNNPHILYPLHENSLHQNDEIVTVYLPSEDDTEDDEETDDEVEDEEERGRKLPGHNHFYNIKAGHLNLVNTGNNTNASGNQENGHVKS</sequence>
<feature type="compositionally biased region" description="Acidic residues" evidence="1">
    <location>
        <begin position="67"/>
        <end position="85"/>
    </location>
</feature>
<keyword evidence="3" id="KW-1185">Reference proteome</keyword>
<evidence type="ECO:0000313" key="2">
    <source>
        <dbReference type="EMBL" id="KAK9677789.1"/>
    </source>
</evidence>
<protein>
    <submittedName>
        <fullName evidence="2">Uncharacterized protein</fullName>
    </submittedName>
</protein>
<evidence type="ECO:0000313" key="3">
    <source>
        <dbReference type="Proteomes" id="UP001443914"/>
    </source>
</evidence>
<feature type="region of interest" description="Disordered" evidence="1">
    <location>
        <begin position="108"/>
        <end position="127"/>
    </location>
</feature>
<feature type="region of interest" description="Disordered" evidence="1">
    <location>
        <begin position="65"/>
        <end position="95"/>
    </location>
</feature>
<reference evidence="2" key="1">
    <citation type="submission" date="2024-03" db="EMBL/GenBank/DDBJ databases">
        <title>WGS assembly of Saponaria officinalis var. Norfolk2.</title>
        <authorList>
            <person name="Jenkins J."/>
            <person name="Shu S."/>
            <person name="Grimwood J."/>
            <person name="Barry K."/>
            <person name="Goodstein D."/>
            <person name="Schmutz J."/>
            <person name="Leebens-Mack J."/>
            <person name="Osbourn A."/>
        </authorList>
    </citation>
    <scope>NUCLEOTIDE SEQUENCE [LARGE SCALE GENOMIC DNA]</scope>
    <source>
        <strain evidence="2">JIC</strain>
    </source>
</reference>
<proteinExistence type="predicted"/>
<name>A0AAW1HPP0_SAPOF</name>
<dbReference type="Proteomes" id="UP001443914">
    <property type="component" value="Unassembled WGS sequence"/>
</dbReference>
<dbReference type="AlphaFoldDB" id="A0AAW1HPP0"/>
<comment type="caution">
    <text evidence="2">The sequence shown here is derived from an EMBL/GenBank/DDBJ whole genome shotgun (WGS) entry which is preliminary data.</text>
</comment>
<organism evidence="2 3">
    <name type="scientific">Saponaria officinalis</name>
    <name type="common">Common soapwort</name>
    <name type="synonym">Lychnis saponaria</name>
    <dbReference type="NCBI Taxonomy" id="3572"/>
    <lineage>
        <taxon>Eukaryota</taxon>
        <taxon>Viridiplantae</taxon>
        <taxon>Streptophyta</taxon>
        <taxon>Embryophyta</taxon>
        <taxon>Tracheophyta</taxon>
        <taxon>Spermatophyta</taxon>
        <taxon>Magnoliopsida</taxon>
        <taxon>eudicotyledons</taxon>
        <taxon>Gunneridae</taxon>
        <taxon>Pentapetalae</taxon>
        <taxon>Caryophyllales</taxon>
        <taxon>Caryophyllaceae</taxon>
        <taxon>Caryophylleae</taxon>
        <taxon>Saponaria</taxon>
    </lineage>
</organism>
<gene>
    <name evidence="2" type="ORF">RND81_11G167200</name>
</gene>
<dbReference type="EMBL" id="JBDFQZ010000011">
    <property type="protein sequence ID" value="KAK9677789.1"/>
    <property type="molecule type" value="Genomic_DNA"/>
</dbReference>